<dbReference type="Pfam" id="PF07727">
    <property type="entry name" value="RVT_2"/>
    <property type="match status" value="1"/>
</dbReference>
<feature type="region of interest" description="Disordered" evidence="2">
    <location>
        <begin position="241"/>
        <end position="289"/>
    </location>
</feature>
<feature type="compositionally biased region" description="Low complexity" evidence="2">
    <location>
        <begin position="266"/>
        <end position="289"/>
    </location>
</feature>
<feature type="domain" description="Integrase catalytic" evidence="3">
    <location>
        <begin position="529"/>
        <end position="645"/>
    </location>
</feature>
<dbReference type="GO" id="GO:0003676">
    <property type="term" value="F:nucleic acid binding"/>
    <property type="evidence" value="ECO:0007669"/>
    <property type="project" value="InterPro"/>
</dbReference>
<sequence length="1252" mass="139482">MTHSETNADVNASHSSPNSAATASNAAMLTSATTAVIVPLSNTQQVINLKLTNNNYLYWRMQMKPYLIGQGVFSFVDGSNPCPSSHAAATATVLAWKQQDQLILSALLSSLSVEVLHLVDLRQGDDSVTLFLQRAKGLFDELAAAGRPISLTDFNLYVFRGLRSDFRDLVTTLSTKADPLSYSELHSHLSTHEFIHRNSMASSITSAAPLLPSPILQPAAYAAQRGFSGSYSYGFSRDRGRRGGWRQSRNTYSQHNGQPFHGGGNNSSWQQQSRSNNWQQSRNSSSNQWPRHQVKCQLCHIFGHSAQQCSQLAQHGNQASANLSFSTASGEDSAIKESVEWFPDTGANHHVTPDITGMASTKPYLGNDQLHVGDGKGLVISNTAHKILHTPKRVFSLSNILHVPHIKKRLLSVQQFCRENYVFFEFHSFVFYVKDLITKEVLLSGRSKDGLYVLSESSATLLPQAFLSTSLAASADFWHRRLGHPSSRILSLLASNKKVTCTSLRFDFQCQACPLGKSSRLSLGPMGHKTSTPFELIFSDVWGPAPFLSSDGFRYFVIFVDAHTKYIWYYPIALKSDVFAVFQQFQLLVERQFSCKIKTVQTDWGGEYRKLNSFFKTIGIHHRLICPHTHEQNGTVERRHRHIVETGITLLGQCYSSSHLGYRCLDLSTNRIYISRHVRFHEHVFPFDKSTIPSPSSSSSMSVSVLPSIPILSSKSVSTTPGPPTQESVPSLSSPFMFFDHYAGSGSALPVTSSAAPSSATDPSTSASPSSPDSAKFVPGLNLCVDLSTYSLPQLQSTTLPSSPPPTRKHPMVLRPRQPKTANFSSISTTSPSTTTSREVTPSAHEPLSFREADRYLCWHTAMKDEIAALYENSTWSLVPYDPSMNIVGSRWVYKIKRQANGDIDRYKARLVARGFTQQEGIDYSETFSPVVKPTTVRLVLTIAVSKGWQIRQLDAHNAFLNGSLREVVYMQQPPGFVNTALPTHVCRLHKSLYGLKQAPRAWYMRLYDFLMTIGFRASKSENYFRDTTRFRQIVGALQYLTFTRPDICYAINKVCQFMHAPTEDHWAAVKHILRYLKGTSSFGLHLTRDPTLTLHGYTDADWAGSVEDQKSTGGYIVFLGTTPISWKSGKQRTVARSSTEAEYKALADGTAEVLWLRYLLTDLCVSPSSATTIWCDNLGATYLSANPIFHARTKHVEVDYHFVRDRVTKKEIQIRFIPSKDQLADVLTKPLATTVFTSLRSKLHVDHPPSA</sequence>
<dbReference type="GO" id="GO:0015074">
    <property type="term" value="P:DNA integration"/>
    <property type="evidence" value="ECO:0007669"/>
    <property type="project" value="InterPro"/>
</dbReference>
<dbReference type="GO" id="GO:0004190">
    <property type="term" value="F:aspartic-type endopeptidase activity"/>
    <property type="evidence" value="ECO:0007669"/>
    <property type="project" value="UniProtKB-KW"/>
</dbReference>
<proteinExistence type="predicted"/>
<dbReference type="CDD" id="cd09272">
    <property type="entry name" value="RNase_HI_RT_Ty1"/>
    <property type="match status" value="1"/>
</dbReference>
<organism evidence="4 5">
    <name type="scientific">Salix koriyanagi</name>
    <dbReference type="NCBI Taxonomy" id="2511006"/>
    <lineage>
        <taxon>Eukaryota</taxon>
        <taxon>Viridiplantae</taxon>
        <taxon>Streptophyta</taxon>
        <taxon>Embryophyta</taxon>
        <taxon>Tracheophyta</taxon>
        <taxon>Spermatophyta</taxon>
        <taxon>Magnoliopsida</taxon>
        <taxon>eudicotyledons</taxon>
        <taxon>Gunneridae</taxon>
        <taxon>Pentapetalae</taxon>
        <taxon>rosids</taxon>
        <taxon>fabids</taxon>
        <taxon>Malpighiales</taxon>
        <taxon>Salicaceae</taxon>
        <taxon>Saliceae</taxon>
        <taxon>Salix</taxon>
    </lineage>
</organism>
<dbReference type="InterPro" id="IPR012337">
    <property type="entry name" value="RNaseH-like_sf"/>
</dbReference>
<evidence type="ECO:0000259" key="3">
    <source>
        <dbReference type="PROSITE" id="PS50994"/>
    </source>
</evidence>
<dbReference type="SUPFAM" id="SSF53098">
    <property type="entry name" value="Ribonuclease H-like"/>
    <property type="match status" value="1"/>
</dbReference>
<protein>
    <recommendedName>
        <fullName evidence="3">Integrase catalytic domain-containing protein</fullName>
    </recommendedName>
</protein>
<dbReference type="Pfam" id="PF13976">
    <property type="entry name" value="gag_pre-integrs"/>
    <property type="match status" value="1"/>
</dbReference>
<keyword evidence="1" id="KW-0378">Hydrolase</keyword>
<dbReference type="InterPro" id="IPR013103">
    <property type="entry name" value="RVT_2"/>
</dbReference>
<keyword evidence="1" id="KW-0645">Protease</keyword>
<dbReference type="Pfam" id="PF25597">
    <property type="entry name" value="SH3_retrovirus"/>
    <property type="match status" value="1"/>
</dbReference>
<dbReference type="InterPro" id="IPR057670">
    <property type="entry name" value="SH3_retrovirus"/>
</dbReference>
<evidence type="ECO:0000313" key="5">
    <source>
        <dbReference type="Proteomes" id="UP001151752"/>
    </source>
</evidence>
<dbReference type="PROSITE" id="PS50994">
    <property type="entry name" value="INTEGRASE"/>
    <property type="match status" value="1"/>
</dbReference>
<gene>
    <name evidence="4" type="ORF">OIU74_005177</name>
</gene>
<dbReference type="Pfam" id="PF00665">
    <property type="entry name" value="rve"/>
    <property type="match status" value="1"/>
</dbReference>
<dbReference type="PANTHER" id="PTHR11439:SF450">
    <property type="entry name" value="REVERSE TRANSCRIPTASE TY1_COPIA-TYPE DOMAIN-CONTAINING PROTEIN"/>
    <property type="match status" value="1"/>
</dbReference>
<feature type="compositionally biased region" description="Low complexity" evidence="2">
    <location>
        <begin position="825"/>
        <end position="837"/>
    </location>
</feature>
<evidence type="ECO:0000256" key="2">
    <source>
        <dbReference type="SAM" id="MobiDB-lite"/>
    </source>
</evidence>
<reference evidence="4" key="1">
    <citation type="submission" date="2022-11" db="EMBL/GenBank/DDBJ databases">
        <authorList>
            <person name="Hyden B.L."/>
            <person name="Feng K."/>
            <person name="Yates T."/>
            <person name="Jawdy S."/>
            <person name="Smart L.B."/>
            <person name="Muchero W."/>
        </authorList>
    </citation>
    <scope>NUCLEOTIDE SEQUENCE</scope>
    <source>
        <tissue evidence="4">Shoot tip</tissue>
    </source>
</reference>
<dbReference type="Proteomes" id="UP001151752">
    <property type="component" value="Chromosome 7"/>
</dbReference>
<dbReference type="EMBL" id="JAPFFM010000011">
    <property type="protein sequence ID" value="KAJ6733370.1"/>
    <property type="molecule type" value="Genomic_DNA"/>
</dbReference>
<reference evidence="4" key="2">
    <citation type="journal article" date="2023" name="Int. J. Mol. Sci.">
        <title>De Novo Assembly and Annotation of 11 Diverse Shrub Willow (Salix) Genomes Reveals Novel Gene Organization in Sex-Linked Regions.</title>
        <authorList>
            <person name="Hyden B."/>
            <person name="Feng K."/>
            <person name="Yates T.B."/>
            <person name="Jawdy S."/>
            <person name="Cereghino C."/>
            <person name="Smart L.B."/>
            <person name="Muchero W."/>
        </authorList>
    </citation>
    <scope>NUCLEOTIDE SEQUENCE</scope>
    <source>
        <tissue evidence="4">Shoot tip</tissue>
    </source>
</reference>
<name>A0A9Q0UNH3_9ROSI</name>
<evidence type="ECO:0000256" key="1">
    <source>
        <dbReference type="ARBA" id="ARBA00022750"/>
    </source>
</evidence>
<dbReference type="Gene3D" id="3.30.420.10">
    <property type="entry name" value="Ribonuclease H-like superfamily/Ribonuclease H"/>
    <property type="match status" value="1"/>
</dbReference>
<keyword evidence="5" id="KW-1185">Reference proteome</keyword>
<dbReference type="InterPro" id="IPR025724">
    <property type="entry name" value="GAG-pre-integrase_dom"/>
</dbReference>
<feature type="compositionally biased region" description="Low complexity" evidence="2">
    <location>
        <begin position="752"/>
        <end position="774"/>
    </location>
</feature>
<evidence type="ECO:0000313" key="4">
    <source>
        <dbReference type="EMBL" id="KAJ6733370.1"/>
    </source>
</evidence>
<dbReference type="InterPro" id="IPR001584">
    <property type="entry name" value="Integrase_cat-core"/>
</dbReference>
<dbReference type="InterPro" id="IPR036397">
    <property type="entry name" value="RNaseH_sf"/>
</dbReference>
<dbReference type="InterPro" id="IPR054722">
    <property type="entry name" value="PolX-like_BBD"/>
</dbReference>
<dbReference type="Pfam" id="PF22936">
    <property type="entry name" value="Pol_BBD"/>
    <property type="match status" value="1"/>
</dbReference>
<comment type="caution">
    <text evidence="4">The sequence shown here is derived from an EMBL/GenBank/DDBJ whole genome shotgun (WGS) entry which is preliminary data.</text>
</comment>
<keyword evidence="1" id="KW-0064">Aspartyl protease</keyword>
<feature type="region of interest" description="Disordered" evidence="2">
    <location>
        <begin position="750"/>
        <end position="774"/>
    </location>
</feature>
<dbReference type="InterPro" id="IPR043502">
    <property type="entry name" value="DNA/RNA_pol_sf"/>
</dbReference>
<accession>A0A9Q0UNH3</accession>
<dbReference type="PANTHER" id="PTHR11439">
    <property type="entry name" value="GAG-POL-RELATED RETROTRANSPOSON"/>
    <property type="match status" value="1"/>
</dbReference>
<dbReference type="SUPFAM" id="SSF56672">
    <property type="entry name" value="DNA/RNA polymerases"/>
    <property type="match status" value="1"/>
</dbReference>
<dbReference type="AlphaFoldDB" id="A0A9Q0UNH3"/>
<feature type="region of interest" description="Disordered" evidence="2">
    <location>
        <begin position="795"/>
        <end position="846"/>
    </location>
</feature>